<evidence type="ECO:0000313" key="20">
    <source>
        <dbReference type="EMBL" id="CAK4034379.1"/>
    </source>
</evidence>
<sequence>MAAADGSSAKTNHEDGGVRRRHSGQYEDGDGDGEFASSSPDDVHTGRTTLVSPHNGRPSEAQRVRFSGEVERRAKIKQRKSDDSLNERNGSSPAEGSKAPILAIDARAAQQQQVDNVMGESTSKSPAEMSPRYELLSPKSRTRGMSLRSSLFAKHMNQRVSSGYELDDVGPSTNGSRREERGHSKKDSRASVTITPIEEVRPASPPKIATRMTGTSALPNYQQWANKHAKRRSPLKRTKEVCERVRKFVLRIQEIPPSKDGRHVPLDPSRKKALIDERTGHPFVSNMIRSSKYTPWNFLPRQLFAQFSKLANFYFLCVSILQMIPGLSTTGTYTTIVPLLFFVSVSMGKEGYEDFRRHKLDKAENNREARVLHVYRPVPTAKGDADVPVAVEGPIHWAPVKWHSLQVGDVVKLERDEAAPADMILLGSKGANNTAYVETMALDGETNLKPKQPNADTVQAAQNAETLATADAHFVVEDPNLDLYNFEGKLATNGKTSPLTNNEIIYRGSILRNTPEAVGIIIYSGEECKIRMNANKNPRIKAPSLQAIVNKIVFCIVLFVIFLALFNSIAYQVWQNTTEKKAWYINNAPVAFGPLITSFIIMFNTLIPLSLYVSLEIIKIAQMILLNDIDMYDAESNTPFEARTSTINEELGQVGYIFSDKTGTLTENVMRFRKLSVAGTAWLHDADLPVEPEEELLMHERRQRSKGKKPAWRPRKSTTQCGARASRENAEAQEPLNVNNSEQAPFRNSTTSLLWKSSAAPGMEQSEPSTRELIRYLQRRPQTAFSSRAKMMILSMALCHTCLPERKGEGDDQITFQAASPDELALVQAAKELGYLAYERNASTLTLKLYPHGHNADPILESYDILDVIEFSSKRKRMSVVVRLPDGRITVLCKGADSVITNRLRLAQLAHQKMSEIEKHNVQRKSMEAQEALRRKSSMIERSGSVSSMPRTSNSLARRSTTLGRPSIGRLEPIRDEIDDWLNVREHDVDQSPRASSHFRPSMAATDRRYSFHSGVEDVNVDESVAADEGLVIGRCLQHINDFATEGLRTLLYAYRFLDEAEYQSWKKVYHNATTSLVDRQVLIEKAGELIEQQLELGGATAIEDKLQMGVPESIDRLRRANIRMWMLTGDKRETAINIGHSCRLIKDYSSVSVLDSEAGDVEQNIAASIIDINRGGVAHAVVVIDGQTLASIQSDEAMLTLFLDLAILADSVICCRASPSQKAALVHSIRTRLKKCVTLAIGDGANDIAMIQEAHVGIGITGKEGLQAARTSDYAIAQFRFLVKLLLVHGRWNYIRTCKYTVGTFWKEMLFYLTQALYQRYNGYSGTSLYESWSLSMFNTLFTSLTVIFLGVFEQDLRASTLLAVPELYTKGQRGAGFNLKVYLGWMFTAVCEAVIIFFTMWGLYGDAIFNAENTIFPMGNMTFTACVILITIKLQVIEQRYKSSMALVACILAIGGWFLWNIILAGLYKKNNEYNVKDGLFHRWGRSGQWWLTLILSVTACLLLEIGIRALKAAFWPTDVEIFQSLEGNLDVRKRFEEASAEWMRAGWDRGGKKSSMEMEEEVRREREVLEILASRPGTVEEGLGRIDGIDERLTRVETEEQVVMVGQGRDSLEIREMLARRSRPR</sequence>
<keyword evidence="7 15" id="KW-0460">Magnesium</keyword>
<protein>
    <recommendedName>
        <fullName evidence="16">Phospholipid-transporting ATPase</fullName>
        <ecNumber evidence="16">7.6.2.1</ecNumber>
    </recommendedName>
</protein>
<evidence type="ECO:0000256" key="8">
    <source>
        <dbReference type="ARBA" id="ARBA00022967"/>
    </source>
</evidence>
<feature type="binding site" evidence="14">
    <location>
        <position position="660"/>
    </location>
    <ligand>
        <name>ATP</name>
        <dbReference type="ChEBI" id="CHEBI:30616"/>
    </ligand>
</feature>
<dbReference type="FunFam" id="3.40.50.1000:FF:000172">
    <property type="entry name" value="Phospholipid-transporting ATPase"/>
    <property type="match status" value="1"/>
</dbReference>
<feature type="domain" description="P-type ATPase N-terminal" evidence="18">
    <location>
        <begin position="280"/>
        <end position="336"/>
    </location>
</feature>
<feature type="transmembrane region" description="Helical" evidence="16">
    <location>
        <begin position="548"/>
        <end position="571"/>
    </location>
</feature>
<feature type="active site" description="4-aspartylphosphate intermediate" evidence="13">
    <location>
        <position position="660"/>
    </location>
</feature>
<feature type="compositionally biased region" description="Basic residues" evidence="17">
    <location>
        <begin position="701"/>
        <end position="716"/>
    </location>
</feature>
<comment type="catalytic activity">
    <reaction evidence="11 16">
        <text>ATP + H2O + phospholipidSide 1 = ADP + phosphate + phospholipidSide 2.</text>
        <dbReference type="EC" id="7.6.2.1"/>
    </reaction>
</comment>
<dbReference type="InterPro" id="IPR023214">
    <property type="entry name" value="HAD_sf"/>
</dbReference>
<reference evidence="20" key="1">
    <citation type="submission" date="2023-11" db="EMBL/GenBank/DDBJ databases">
        <authorList>
            <person name="Alioto T."/>
            <person name="Alioto T."/>
            <person name="Gomez Garrido J."/>
        </authorList>
    </citation>
    <scope>NUCLEOTIDE SEQUENCE</scope>
</reference>
<dbReference type="InterPro" id="IPR023299">
    <property type="entry name" value="ATPase_P-typ_cyto_dom_N"/>
</dbReference>
<feature type="binding site" evidence="14">
    <location>
        <position position="894"/>
    </location>
    <ligand>
        <name>ATP</name>
        <dbReference type="ChEBI" id="CHEBI:30616"/>
    </ligand>
</feature>
<feature type="transmembrane region" description="Helical" evidence="16">
    <location>
        <begin position="1490"/>
        <end position="1510"/>
    </location>
</feature>
<feature type="transmembrane region" description="Helical" evidence="16">
    <location>
        <begin position="1448"/>
        <end position="1470"/>
    </location>
</feature>
<dbReference type="Gene3D" id="3.40.50.1000">
    <property type="entry name" value="HAD superfamily/HAD-like"/>
    <property type="match status" value="1"/>
</dbReference>
<evidence type="ECO:0000259" key="18">
    <source>
        <dbReference type="Pfam" id="PF16209"/>
    </source>
</evidence>
<evidence type="ECO:0000256" key="11">
    <source>
        <dbReference type="ARBA" id="ARBA00034036"/>
    </source>
</evidence>
<dbReference type="GO" id="GO:0006892">
    <property type="term" value="P:post-Golgi vesicle-mediated transport"/>
    <property type="evidence" value="ECO:0007669"/>
    <property type="project" value="TreeGrafter"/>
</dbReference>
<feature type="region of interest" description="Disordered" evidence="17">
    <location>
        <begin position="162"/>
        <end position="191"/>
    </location>
</feature>
<feature type="binding site" evidence="14">
    <location>
        <position position="1130"/>
    </location>
    <ligand>
        <name>ATP</name>
        <dbReference type="ChEBI" id="CHEBI:30616"/>
    </ligand>
</feature>
<dbReference type="Pfam" id="PF13246">
    <property type="entry name" value="Cation_ATPase"/>
    <property type="match status" value="1"/>
</dbReference>
<feature type="region of interest" description="Disordered" evidence="17">
    <location>
        <begin position="935"/>
        <end position="962"/>
    </location>
</feature>
<evidence type="ECO:0000256" key="16">
    <source>
        <dbReference type="RuleBase" id="RU362033"/>
    </source>
</evidence>
<keyword evidence="4 15" id="KW-0479">Metal-binding</keyword>
<evidence type="ECO:0000256" key="5">
    <source>
        <dbReference type="ARBA" id="ARBA00022741"/>
    </source>
</evidence>
<comment type="similarity">
    <text evidence="2 16">Belongs to the cation transport ATPase (P-type) (TC 3.A.3) family. Type IV subfamily.</text>
</comment>
<feature type="compositionally biased region" description="Polar residues" evidence="17">
    <location>
        <begin position="944"/>
        <end position="962"/>
    </location>
</feature>
<dbReference type="PANTHER" id="PTHR24092">
    <property type="entry name" value="PROBABLE PHOSPHOLIPID-TRANSPORTING ATPASE"/>
    <property type="match status" value="1"/>
</dbReference>
<keyword evidence="3 16" id="KW-0812">Transmembrane</keyword>
<dbReference type="GO" id="GO:0032456">
    <property type="term" value="P:endocytic recycling"/>
    <property type="evidence" value="ECO:0007669"/>
    <property type="project" value="TreeGrafter"/>
</dbReference>
<dbReference type="InterPro" id="IPR001757">
    <property type="entry name" value="P_typ_ATPase"/>
</dbReference>
<evidence type="ECO:0000256" key="7">
    <source>
        <dbReference type="ARBA" id="ARBA00022842"/>
    </source>
</evidence>
<evidence type="ECO:0000256" key="12">
    <source>
        <dbReference type="ARBA" id="ARBA00049128"/>
    </source>
</evidence>
<evidence type="ECO:0000256" key="6">
    <source>
        <dbReference type="ARBA" id="ARBA00022840"/>
    </source>
</evidence>
<dbReference type="InterPro" id="IPR023298">
    <property type="entry name" value="ATPase_P-typ_TM_dom_sf"/>
</dbReference>
<comment type="caution">
    <text evidence="20">The sequence shown here is derived from an EMBL/GenBank/DDBJ whole genome shotgun (WGS) entry which is preliminary data.</text>
</comment>
<dbReference type="Pfam" id="PF16212">
    <property type="entry name" value="PhoLip_ATPase_C"/>
    <property type="match status" value="1"/>
</dbReference>
<feature type="compositionally biased region" description="Basic and acidic residues" evidence="17">
    <location>
        <begin position="60"/>
        <end position="86"/>
    </location>
</feature>
<dbReference type="GO" id="GO:0005886">
    <property type="term" value="C:plasma membrane"/>
    <property type="evidence" value="ECO:0007669"/>
    <property type="project" value="TreeGrafter"/>
</dbReference>
<feature type="binding site" evidence="15">
    <location>
        <position position="1244"/>
    </location>
    <ligand>
        <name>Mg(2+)</name>
        <dbReference type="ChEBI" id="CHEBI:18420"/>
    </ligand>
</feature>
<dbReference type="Gene3D" id="3.40.1110.10">
    <property type="entry name" value="Calcium-transporting ATPase, cytoplasmic domain N"/>
    <property type="match status" value="2"/>
</dbReference>
<dbReference type="SUPFAM" id="SSF81665">
    <property type="entry name" value="Calcium ATPase, transmembrane domain M"/>
    <property type="match status" value="1"/>
</dbReference>
<feature type="binding site" evidence="15">
    <location>
        <position position="1248"/>
    </location>
    <ligand>
        <name>Mg(2+)</name>
        <dbReference type="ChEBI" id="CHEBI:18420"/>
    </ligand>
</feature>
<dbReference type="Pfam" id="PF16209">
    <property type="entry name" value="PhoLip_ATPase_N"/>
    <property type="match status" value="1"/>
</dbReference>
<feature type="binding site" evidence="14">
    <location>
        <position position="1248"/>
    </location>
    <ligand>
        <name>ATP</name>
        <dbReference type="ChEBI" id="CHEBI:30616"/>
    </ligand>
</feature>
<evidence type="ECO:0000256" key="10">
    <source>
        <dbReference type="ARBA" id="ARBA00023136"/>
    </source>
</evidence>
<dbReference type="GO" id="GO:0045332">
    <property type="term" value="P:phospholipid translocation"/>
    <property type="evidence" value="ECO:0007669"/>
    <property type="project" value="TreeGrafter"/>
</dbReference>
<feature type="domain" description="P-type ATPase C-terminal" evidence="19">
    <location>
        <begin position="1270"/>
        <end position="1520"/>
    </location>
</feature>
<keyword evidence="21" id="KW-1185">Reference proteome</keyword>
<comment type="subcellular location">
    <subcellularLocation>
        <location evidence="1 16">Membrane</location>
        <topology evidence="1 16">Multi-pass membrane protein</topology>
    </subcellularLocation>
</comment>
<dbReference type="GO" id="GO:0005524">
    <property type="term" value="F:ATP binding"/>
    <property type="evidence" value="ECO:0007669"/>
    <property type="project" value="UniProtKB-UniRule"/>
</dbReference>
<feature type="transmembrane region" description="Helical" evidence="16">
    <location>
        <begin position="591"/>
        <end position="615"/>
    </location>
</feature>
<feature type="transmembrane region" description="Helical" evidence="16">
    <location>
        <begin position="1417"/>
        <end position="1436"/>
    </location>
</feature>
<evidence type="ECO:0000256" key="3">
    <source>
        <dbReference type="ARBA" id="ARBA00022692"/>
    </source>
</evidence>
<dbReference type="GO" id="GO:0000287">
    <property type="term" value="F:magnesium ion binding"/>
    <property type="evidence" value="ECO:0007669"/>
    <property type="project" value="UniProtKB-UniRule"/>
</dbReference>
<dbReference type="InterPro" id="IPR036412">
    <property type="entry name" value="HAD-like_sf"/>
</dbReference>
<organism evidence="20 21">
    <name type="scientific">Lecanosticta acicola</name>
    <dbReference type="NCBI Taxonomy" id="111012"/>
    <lineage>
        <taxon>Eukaryota</taxon>
        <taxon>Fungi</taxon>
        <taxon>Dikarya</taxon>
        <taxon>Ascomycota</taxon>
        <taxon>Pezizomycotina</taxon>
        <taxon>Dothideomycetes</taxon>
        <taxon>Dothideomycetidae</taxon>
        <taxon>Mycosphaerellales</taxon>
        <taxon>Mycosphaerellaceae</taxon>
        <taxon>Lecanosticta</taxon>
    </lineage>
</organism>
<dbReference type="InterPro" id="IPR008250">
    <property type="entry name" value="ATPase_P-typ_transduc_dom_A_sf"/>
</dbReference>
<feature type="binding site" evidence="15">
    <location>
        <position position="662"/>
    </location>
    <ligand>
        <name>Mg(2+)</name>
        <dbReference type="ChEBI" id="CHEBI:18420"/>
    </ligand>
</feature>
<dbReference type="SUPFAM" id="SSF56784">
    <property type="entry name" value="HAD-like"/>
    <property type="match status" value="1"/>
</dbReference>
<feature type="binding site" evidence="14">
    <location>
        <position position="871"/>
    </location>
    <ligand>
        <name>ATP</name>
        <dbReference type="ChEBI" id="CHEBI:30616"/>
    </ligand>
</feature>
<dbReference type="FunFam" id="3.40.1110.10:FF:000090">
    <property type="entry name" value="Phospholipid-transporting ATPase"/>
    <property type="match status" value="1"/>
</dbReference>
<keyword evidence="6 14" id="KW-0067">ATP-binding</keyword>
<feature type="compositionally biased region" description="Basic and acidic residues" evidence="17">
    <location>
        <begin position="176"/>
        <end position="189"/>
    </location>
</feature>
<evidence type="ECO:0000256" key="17">
    <source>
        <dbReference type="SAM" id="MobiDB-lite"/>
    </source>
</evidence>
<evidence type="ECO:0000256" key="4">
    <source>
        <dbReference type="ARBA" id="ARBA00022723"/>
    </source>
</evidence>
<dbReference type="NCBIfam" id="TIGR01652">
    <property type="entry name" value="ATPase-Plipid"/>
    <property type="match status" value="2"/>
</dbReference>
<dbReference type="GO" id="GO:0005802">
    <property type="term" value="C:trans-Golgi network"/>
    <property type="evidence" value="ECO:0007669"/>
    <property type="project" value="TreeGrafter"/>
</dbReference>
<feature type="transmembrane region" description="Helical" evidence="16">
    <location>
        <begin position="1384"/>
        <end position="1405"/>
    </location>
</feature>
<feature type="binding site" evidence="14">
    <location>
        <position position="1217"/>
    </location>
    <ligand>
        <name>ATP</name>
        <dbReference type="ChEBI" id="CHEBI:30616"/>
    </ligand>
</feature>
<comment type="catalytic activity">
    <reaction evidence="12">
        <text>a 1,2-diacyl-sn-glycero-3-phosphoethanolamine(out) + ATP + H2O = a 1,2-diacyl-sn-glycero-3-phosphoethanolamine(in) + ADP + phosphate + H(+)</text>
        <dbReference type="Rhea" id="RHEA:66132"/>
        <dbReference type="ChEBI" id="CHEBI:15377"/>
        <dbReference type="ChEBI" id="CHEBI:15378"/>
        <dbReference type="ChEBI" id="CHEBI:30616"/>
        <dbReference type="ChEBI" id="CHEBI:43474"/>
        <dbReference type="ChEBI" id="CHEBI:64612"/>
        <dbReference type="ChEBI" id="CHEBI:456216"/>
    </reaction>
    <physiologicalReaction direction="left-to-right" evidence="12">
        <dbReference type="Rhea" id="RHEA:66133"/>
    </physiologicalReaction>
</comment>
<dbReference type="SUPFAM" id="SSF81653">
    <property type="entry name" value="Calcium ATPase, transduction domain A"/>
    <property type="match status" value="1"/>
</dbReference>
<feature type="binding site" evidence="15">
    <location>
        <position position="660"/>
    </location>
    <ligand>
        <name>Mg(2+)</name>
        <dbReference type="ChEBI" id="CHEBI:18420"/>
    </ligand>
</feature>
<dbReference type="InterPro" id="IPR032631">
    <property type="entry name" value="P-type_ATPase_N"/>
</dbReference>
<evidence type="ECO:0000259" key="19">
    <source>
        <dbReference type="Pfam" id="PF16212"/>
    </source>
</evidence>
<evidence type="ECO:0000256" key="1">
    <source>
        <dbReference type="ARBA" id="ARBA00004141"/>
    </source>
</evidence>
<evidence type="ECO:0000256" key="13">
    <source>
        <dbReference type="PIRSR" id="PIRSR606539-1"/>
    </source>
</evidence>
<feature type="binding site" evidence="14">
    <location>
        <position position="1223"/>
    </location>
    <ligand>
        <name>ATP</name>
        <dbReference type="ChEBI" id="CHEBI:30616"/>
    </ligand>
</feature>
<keyword evidence="10 16" id="KW-0472">Membrane</keyword>
<accession>A0AAI8Z8B8</accession>
<dbReference type="Proteomes" id="UP001296104">
    <property type="component" value="Unassembled WGS sequence"/>
</dbReference>
<proteinExistence type="inferred from homology"/>
<feature type="compositionally biased region" description="Polar residues" evidence="17">
    <location>
        <begin position="36"/>
        <end position="52"/>
    </location>
</feature>
<gene>
    <name evidence="20" type="ORF">LECACI_7A009537</name>
</gene>
<dbReference type="SUPFAM" id="SSF81660">
    <property type="entry name" value="Metal cation-transporting ATPase, ATP-binding domain N"/>
    <property type="match status" value="1"/>
</dbReference>
<comment type="cofactor">
    <cofactor evidence="15">
        <name>Mg(2+)</name>
        <dbReference type="ChEBI" id="CHEBI:18420"/>
    </cofactor>
</comment>
<dbReference type="GO" id="GO:0016887">
    <property type="term" value="F:ATP hydrolysis activity"/>
    <property type="evidence" value="ECO:0007669"/>
    <property type="project" value="InterPro"/>
</dbReference>
<dbReference type="InterPro" id="IPR006539">
    <property type="entry name" value="P-type_ATPase_IV"/>
</dbReference>
<feature type="binding site" evidence="14">
    <location>
        <position position="1129"/>
    </location>
    <ligand>
        <name>ATP</name>
        <dbReference type="ChEBI" id="CHEBI:30616"/>
    </ligand>
</feature>
<dbReference type="GO" id="GO:0140326">
    <property type="term" value="F:ATPase-coupled intramembrane lipid transporter activity"/>
    <property type="evidence" value="ECO:0007669"/>
    <property type="project" value="UniProtKB-EC"/>
</dbReference>
<feature type="binding site" evidence="14">
    <location>
        <position position="1049"/>
    </location>
    <ligand>
        <name>ATP</name>
        <dbReference type="ChEBI" id="CHEBI:30616"/>
    </ligand>
</feature>
<feature type="region of interest" description="Disordered" evidence="17">
    <location>
        <begin position="1"/>
        <end position="143"/>
    </location>
</feature>
<dbReference type="NCBIfam" id="TIGR01494">
    <property type="entry name" value="ATPase_P-type"/>
    <property type="match status" value="1"/>
</dbReference>
<dbReference type="InterPro" id="IPR018303">
    <property type="entry name" value="ATPase_P-typ_P_site"/>
</dbReference>
<dbReference type="EC" id="7.6.2.1" evidence="16"/>
<dbReference type="InterPro" id="IPR032630">
    <property type="entry name" value="P_typ_ATPase_c"/>
</dbReference>
<feature type="region of interest" description="Disordered" evidence="17">
    <location>
        <begin position="699"/>
        <end position="744"/>
    </location>
</feature>
<dbReference type="PANTHER" id="PTHR24092:SF174">
    <property type="entry name" value="PHOSPHOLIPID-TRANSPORTING ATPASE DNF3-RELATED"/>
    <property type="match status" value="1"/>
</dbReference>
<evidence type="ECO:0000313" key="21">
    <source>
        <dbReference type="Proteomes" id="UP001296104"/>
    </source>
</evidence>
<feature type="binding site" evidence="14">
    <location>
        <position position="1131"/>
    </location>
    <ligand>
        <name>ATP</name>
        <dbReference type="ChEBI" id="CHEBI:30616"/>
    </ligand>
</feature>
<evidence type="ECO:0000256" key="2">
    <source>
        <dbReference type="ARBA" id="ARBA00008109"/>
    </source>
</evidence>
<dbReference type="PRINTS" id="PR00119">
    <property type="entry name" value="CATATPASE"/>
</dbReference>
<dbReference type="Pfam" id="PF00702">
    <property type="entry name" value="Hydrolase"/>
    <property type="match status" value="1"/>
</dbReference>
<evidence type="ECO:0000256" key="14">
    <source>
        <dbReference type="PIRSR" id="PIRSR606539-2"/>
    </source>
</evidence>
<evidence type="ECO:0000256" key="9">
    <source>
        <dbReference type="ARBA" id="ARBA00022989"/>
    </source>
</evidence>
<keyword evidence="8 16" id="KW-1278">Translocase</keyword>
<evidence type="ECO:0000256" key="15">
    <source>
        <dbReference type="PIRSR" id="PIRSR606539-3"/>
    </source>
</evidence>
<keyword evidence="5 14" id="KW-0547">Nucleotide-binding</keyword>
<feature type="binding site" evidence="14">
    <location>
        <position position="1247"/>
    </location>
    <ligand>
        <name>ATP</name>
        <dbReference type="ChEBI" id="CHEBI:30616"/>
    </ligand>
</feature>
<name>A0AAI8Z8B8_9PEZI</name>
<dbReference type="PROSITE" id="PS00154">
    <property type="entry name" value="ATPASE_E1_E2"/>
    <property type="match status" value="1"/>
</dbReference>
<dbReference type="Gene3D" id="2.70.150.10">
    <property type="entry name" value="Calcium-transporting ATPase, cytoplasmic transduction domain A"/>
    <property type="match status" value="1"/>
</dbReference>
<feature type="binding site" evidence="14">
    <location>
        <position position="662"/>
    </location>
    <ligand>
        <name>ATP</name>
        <dbReference type="ChEBI" id="CHEBI:30616"/>
    </ligand>
</feature>
<feature type="binding site" evidence="14">
    <location>
        <position position="661"/>
    </location>
    <ligand>
        <name>ATP</name>
        <dbReference type="ChEBI" id="CHEBI:30616"/>
    </ligand>
</feature>
<feature type="compositionally biased region" description="Polar residues" evidence="17">
    <location>
        <begin position="109"/>
        <end position="125"/>
    </location>
</feature>
<dbReference type="FunFam" id="3.40.50.1000:FF:000001">
    <property type="entry name" value="Phospholipid-transporting ATPase IC"/>
    <property type="match status" value="1"/>
</dbReference>
<feature type="binding site" evidence="14">
    <location>
        <position position="823"/>
    </location>
    <ligand>
        <name>ATP</name>
        <dbReference type="ChEBI" id="CHEBI:30616"/>
    </ligand>
</feature>
<dbReference type="EMBL" id="CAVMBE010000115">
    <property type="protein sequence ID" value="CAK4034379.1"/>
    <property type="molecule type" value="Genomic_DNA"/>
</dbReference>
<keyword evidence="9 16" id="KW-1133">Transmembrane helix</keyword>